<dbReference type="Pfam" id="PF09992">
    <property type="entry name" value="NAGPA"/>
    <property type="match status" value="1"/>
</dbReference>
<evidence type="ECO:0000259" key="1">
    <source>
        <dbReference type="Pfam" id="PF09992"/>
    </source>
</evidence>
<evidence type="ECO:0000313" key="2">
    <source>
        <dbReference type="EMBL" id="QIK79609.1"/>
    </source>
</evidence>
<feature type="domain" description="Phosphodiester glycosidase" evidence="1">
    <location>
        <begin position="70"/>
        <end position="216"/>
    </location>
</feature>
<gene>
    <name evidence="2" type="ORF">G7077_12535</name>
</gene>
<sequence>MRWTLLLAVLLLPGCSRSRPVQQPVSACESQSFEGDSFTVCAAGRGGVEVRHGLRSFAALQSGLGASADRVSFAMNAGMFDDAGRPIGLLVENGRQVHAINLKEGGGNFHLMPNGVFLVRDDGSMAVVTSRDYVPSKAVRFATQSGPMLVIGGKLHPRFDADGTSRYVRNGVGVRGDGVALFVISEQVVSFGKFARFFRDALKTPNALYFDGSVSSLWDPANGRMDSFTELGPMVVAFRSAASAPDRGARARP</sequence>
<dbReference type="EMBL" id="CP049869">
    <property type="protein sequence ID" value="QIK79609.1"/>
    <property type="molecule type" value="Genomic_DNA"/>
</dbReference>
<protein>
    <recommendedName>
        <fullName evidence="1">Phosphodiester glycosidase domain-containing protein</fullName>
    </recommendedName>
</protein>
<dbReference type="KEGG" id="spii:G7077_12535"/>
<dbReference type="RefSeq" id="WP_166411996.1">
    <property type="nucleotide sequence ID" value="NZ_CP049869.1"/>
</dbReference>
<evidence type="ECO:0000313" key="3">
    <source>
        <dbReference type="Proteomes" id="UP000503222"/>
    </source>
</evidence>
<dbReference type="Proteomes" id="UP000503222">
    <property type="component" value="Chromosome"/>
</dbReference>
<dbReference type="InterPro" id="IPR018711">
    <property type="entry name" value="NAGPA"/>
</dbReference>
<accession>A0A6G7YS98</accession>
<keyword evidence="3" id="KW-1185">Reference proteome</keyword>
<name>A0A6G7YS98_9SPHN</name>
<organism evidence="2 3">
    <name type="scientific">Sphingomonas piscis</name>
    <dbReference type="NCBI Taxonomy" id="2714943"/>
    <lineage>
        <taxon>Bacteria</taxon>
        <taxon>Pseudomonadati</taxon>
        <taxon>Pseudomonadota</taxon>
        <taxon>Alphaproteobacteria</taxon>
        <taxon>Sphingomonadales</taxon>
        <taxon>Sphingomonadaceae</taxon>
        <taxon>Sphingomonas</taxon>
    </lineage>
</organism>
<proteinExistence type="predicted"/>
<dbReference type="AlphaFoldDB" id="A0A6G7YS98"/>
<reference evidence="2 3" key="1">
    <citation type="submission" date="2020-03" db="EMBL/GenBank/DDBJ databases">
        <title>Sphingomonas sp. nov., isolated from fish.</title>
        <authorList>
            <person name="Hyun D.-W."/>
            <person name="Bae J.-W."/>
        </authorList>
    </citation>
    <scope>NUCLEOTIDE SEQUENCE [LARGE SCALE GENOMIC DNA]</scope>
    <source>
        <strain evidence="2 3">HDW15B</strain>
    </source>
</reference>